<proteinExistence type="predicted"/>
<dbReference type="Proteomes" id="UP000887568">
    <property type="component" value="Unplaced"/>
</dbReference>
<dbReference type="RefSeq" id="XP_038044198.1">
    <property type="nucleotide sequence ID" value="XM_038188270.1"/>
</dbReference>
<organism evidence="2 3">
    <name type="scientific">Patiria miniata</name>
    <name type="common">Bat star</name>
    <name type="synonym">Asterina miniata</name>
    <dbReference type="NCBI Taxonomy" id="46514"/>
    <lineage>
        <taxon>Eukaryota</taxon>
        <taxon>Metazoa</taxon>
        <taxon>Echinodermata</taxon>
        <taxon>Eleutherozoa</taxon>
        <taxon>Asterozoa</taxon>
        <taxon>Asteroidea</taxon>
        <taxon>Valvatacea</taxon>
        <taxon>Valvatida</taxon>
        <taxon>Asterinidae</taxon>
        <taxon>Patiria</taxon>
    </lineage>
</organism>
<feature type="compositionally biased region" description="Basic and acidic residues" evidence="1">
    <location>
        <begin position="41"/>
        <end position="50"/>
    </location>
</feature>
<feature type="compositionally biased region" description="Polar residues" evidence="1">
    <location>
        <begin position="111"/>
        <end position="137"/>
    </location>
</feature>
<feature type="compositionally biased region" description="Basic and acidic residues" evidence="1">
    <location>
        <begin position="14"/>
        <end position="28"/>
    </location>
</feature>
<sequence length="148" mass="15883">METDSWSYSFPDLAKAEGKSSEEADHHPQQGSDPNLLSDSYQDRIPRKETGSLLSATNELQGSSGLVHQQLPMKLSSLASTHPSSTSGSKPQQMIPTKLSSLSMRSSSPSTATRNGNRMSAGSAKSYQGSSKMNSKRGQGAEQDVIFF</sequence>
<name>A0A913YXD4_PATMI</name>
<feature type="compositionally biased region" description="Polar residues" evidence="1">
    <location>
        <begin position="29"/>
        <end position="40"/>
    </location>
</feature>
<feature type="compositionally biased region" description="Low complexity" evidence="1">
    <location>
        <begin position="74"/>
        <end position="91"/>
    </location>
</feature>
<dbReference type="GeneID" id="119718851"/>
<evidence type="ECO:0000256" key="1">
    <source>
        <dbReference type="SAM" id="MobiDB-lite"/>
    </source>
</evidence>
<protein>
    <submittedName>
        <fullName evidence="2">Uncharacterized protein</fullName>
    </submittedName>
</protein>
<keyword evidence="3" id="KW-1185">Reference proteome</keyword>
<reference evidence="2" key="1">
    <citation type="submission" date="2022-11" db="UniProtKB">
        <authorList>
            <consortium name="EnsemblMetazoa"/>
        </authorList>
    </citation>
    <scope>IDENTIFICATION</scope>
</reference>
<feature type="compositionally biased region" description="Polar residues" evidence="1">
    <location>
        <begin position="52"/>
        <end position="67"/>
    </location>
</feature>
<dbReference type="EnsemblMetazoa" id="XM_038188270.1">
    <property type="protein sequence ID" value="XP_038044198.1"/>
    <property type="gene ID" value="LOC119718851"/>
</dbReference>
<dbReference type="AlphaFoldDB" id="A0A913YXD4"/>
<feature type="region of interest" description="Disordered" evidence="1">
    <location>
        <begin position="1"/>
        <end position="148"/>
    </location>
</feature>
<evidence type="ECO:0000313" key="3">
    <source>
        <dbReference type="Proteomes" id="UP000887568"/>
    </source>
</evidence>
<accession>A0A913YXD4</accession>
<evidence type="ECO:0000313" key="2">
    <source>
        <dbReference type="EnsemblMetazoa" id="XP_038044198.1"/>
    </source>
</evidence>
<feature type="compositionally biased region" description="Low complexity" evidence="1">
    <location>
        <begin position="100"/>
        <end position="110"/>
    </location>
</feature>